<dbReference type="InterPro" id="IPR007568">
    <property type="entry name" value="RTA1"/>
</dbReference>
<evidence type="ECO:0000256" key="4">
    <source>
        <dbReference type="ARBA" id="ARBA00023136"/>
    </source>
</evidence>
<dbReference type="GO" id="GO:0016020">
    <property type="term" value="C:membrane"/>
    <property type="evidence" value="ECO:0007669"/>
    <property type="project" value="UniProtKB-SubCell"/>
</dbReference>
<feature type="transmembrane region" description="Helical" evidence="5">
    <location>
        <begin position="145"/>
        <end position="170"/>
    </location>
</feature>
<dbReference type="PANTHER" id="PTHR31465:SF1">
    <property type="entry name" value="PROTEIN RTA1-RELATED"/>
    <property type="match status" value="1"/>
</dbReference>
<evidence type="ECO:0000313" key="7">
    <source>
        <dbReference type="Proteomes" id="UP000243876"/>
    </source>
</evidence>
<dbReference type="EMBL" id="CENE01000027">
    <property type="protein sequence ID" value="CEQ42475.1"/>
    <property type="molecule type" value="Genomic_DNA"/>
</dbReference>
<reference evidence="7" key="1">
    <citation type="submission" date="2015-02" db="EMBL/GenBank/DDBJ databases">
        <authorList>
            <person name="Gon?alves P."/>
        </authorList>
    </citation>
    <scope>NUCLEOTIDE SEQUENCE [LARGE SCALE GENOMIC DNA]</scope>
</reference>
<dbReference type="Pfam" id="PF04479">
    <property type="entry name" value="RTA1"/>
    <property type="match status" value="1"/>
</dbReference>
<dbReference type="Proteomes" id="UP000243876">
    <property type="component" value="Unassembled WGS sequence"/>
</dbReference>
<name>A0A0D6ESB5_SPOSA</name>
<feature type="transmembrane region" description="Helical" evidence="5">
    <location>
        <begin position="182"/>
        <end position="204"/>
    </location>
</feature>
<evidence type="ECO:0000256" key="5">
    <source>
        <dbReference type="SAM" id="Phobius"/>
    </source>
</evidence>
<feature type="transmembrane region" description="Helical" evidence="5">
    <location>
        <begin position="22"/>
        <end position="42"/>
    </location>
</feature>
<gene>
    <name evidence="6" type="primary">SPOSA6832_04303</name>
</gene>
<dbReference type="AlphaFoldDB" id="A0A0D6ESB5"/>
<keyword evidence="3 5" id="KW-1133">Transmembrane helix</keyword>
<evidence type="ECO:0000313" key="6">
    <source>
        <dbReference type="EMBL" id="CEQ42475.1"/>
    </source>
</evidence>
<keyword evidence="4 5" id="KW-0472">Membrane</keyword>
<comment type="subcellular location">
    <subcellularLocation>
        <location evidence="1">Membrane</location>
        <topology evidence="1">Multi-pass membrane protein</topology>
    </subcellularLocation>
</comment>
<proteinExistence type="predicted"/>
<keyword evidence="2 5" id="KW-0812">Transmembrane</keyword>
<organism evidence="6 7">
    <name type="scientific">Sporidiobolus salmonicolor</name>
    <name type="common">Yeast-like fungus</name>
    <name type="synonym">Sporobolomyces salmonicolor</name>
    <dbReference type="NCBI Taxonomy" id="5005"/>
    <lineage>
        <taxon>Eukaryota</taxon>
        <taxon>Fungi</taxon>
        <taxon>Dikarya</taxon>
        <taxon>Basidiomycota</taxon>
        <taxon>Pucciniomycotina</taxon>
        <taxon>Microbotryomycetes</taxon>
        <taxon>Sporidiobolales</taxon>
        <taxon>Sporidiobolaceae</taxon>
        <taxon>Sporobolomyces</taxon>
    </lineage>
</organism>
<evidence type="ECO:0000256" key="1">
    <source>
        <dbReference type="ARBA" id="ARBA00004141"/>
    </source>
</evidence>
<dbReference type="PANTHER" id="PTHR31465">
    <property type="entry name" value="PROTEIN RTA1-RELATED"/>
    <property type="match status" value="1"/>
</dbReference>
<sequence length="369" mass="40218">MSNNSNTAGDDWRYYAYSPSKVLAGVAIGLFGVAFIAHMFLLMRKRCWYMIPFTIAMIGECVGYGIRILSADHPTGRHAGLTFYIIQQLCFGRLILYVGEKWSPVSSKWVTAIFVTFDVVSFVVQGAGGSLYSSDNTNIYPAAKAILVVGFLIQIISFGLFAIFAVIYQIRARRAGVPEGKWTICLYTLYTGTVLILCVVLSSIGSGLRPNCRSPVEIALSIRGIFRTIEFGTGQGNGKGYLLSREGYSLRISLLPLNPFASRRCCDYGLETLPIVLCGYIFIASYPGRYIPHKRGERLASAEAVEVGLIATNDEEAGRALASNNESGCFGGEKTEVEGVVLAPVVAGATAEKGSRWNTWASWGRPRST</sequence>
<dbReference type="OrthoDB" id="3358017at2759"/>
<protein>
    <submittedName>
        <fullName evidence="6">SPOSA6832_04303-mRNA-1:cds</fullName>
    </submittedName>
</protein>
<evidence type="ECO:0000256" key="3">
    <source>
        <dbReference type="ARBA" id="ARBA00022989"/>
    </source>
</evidence>
<accession>A0A0D6ESB5</accession>
<feature type="transmembrane region" description="Helical" evidence="5">
    <location>
        <begin position="110"/>
        <end position="133"/>
    </location>
</feature>
<keyword evidence="7" id="KW-1185">Reference proteome</keyword>
<feature type="transmembrane region" description="Helical" evidence="5">
    <location>
        <begin position="49"/>
        <end position="69"/>
    </location>
</feature>
<evidence type="ECO:0000256" key="2">
    <source>
        <dbReference type="ARBA" id="ARBA00022692"/>
    </source>
</evidence>